<accession>C4JH01</accession>
<evidence type="ECO:0000256" key="1">
    <source>
        <dbReference type="SAM" id="MobiDB-lite"/>
    </source>
</evidence>
<sequence>MGDIANGEQATMPSIESASPLRTPTEEEIPPVVSNDVDPDLEMEEVHRMNPRKELLDDGFVTLSEAQGAVNDMTIQLQYVTKMELFFKQLLARKKDIESLVASHCGLSNTELVRMADPIGPDKKKAWPRGCFNVCIPIEINNVGLNLPAKLAFRVPLPFMLGEEHFPGNEEEKVRTEAATYIWIKENCPDVPIPKLWGFGLPGGRSFFLPPAVSLWQRCTTFFRRLVCRLNGSPRFSEYIPQPRSWLTERGYVLIDWVGDDGTRILSDTFYKPHTKKQTRNLYRSLSKIMLSVARIPQRRIGSWCIDDEGRISLSNRPLFSHLHQFENEGVPGGIRPKTTYNNAESLYLDILDSHDNRLREKMNATPDELETRSQAKDILLMRALLRQFTDRRLANGPFAMQLTDVHASNIFVDKNWNIKHLIDIEWACSLPVASLLPPFWLTNRYPLELCGPEVDRFKLCYDEFMDIFEEEEEITPLYYKGRCHYRAPAMRTALDSGRFFYYHALQIPLGIHDIFRDQLEPKYDEAPRDAIITGVSTFWAPKMKSVVASKIRDFKDYQGRVRRVFESTRSGIPYIDAEKIKPNTRK</sequence>
<dbReference type="RefSeq" id="XP_002541736.1">
    <property type="nucleotide sequence ID" value="XM_002541690.1"/>
</dbReference>
<protein>
    <recommendedName>
        <fullName evidence="4">Aminoglycoside phosphotransferase domain-containing protein</fullName>
    </recommendedName>
</protein>
<dbReference type="AlphaFoldDB" id="C4JH01"/>
<dbReference type="EMBL" id="CH476615">
    <property type="protein sequence ID" value="EEP76403.1"/>
    <property type="molecule type" value="Genomic_DNA"/>
</dbReference>
<dbReference type="InterPro" id="IPR011009">
    <property type="entry name" value="Kinase-like_dom_sf"/>
</dbReference>
<dbReference type="InterPro" id="IPR051678">
    <property type="entry name" value="AGP_Transferase"/>
</dbReference>
<keyword evidence="3" id="KW-1185">Reference proteome</keyword>
<proteinExistence type="predicted"/>
<gene>
    <name evidence="2" type="ORF">UREG_01252</name>
</gene>
<dbReference type="PANTHER" id="PTHR21310">
    <property type="entry name" value="AMINOGLYCOSIDE PHOSPHOTRANSFERASE-RELATED-RELATED"/>
    <property type="match status" value="1"/>
</dbReference>
<organism evidence="2 3">
    <name type="scientific">Uncinocarpus reesii (strain UAMH 1704)</name>
    <dbReference type="NCBI Taxonomy" id="336963"/>
    <lineage>
        <taxon>Eukaryota</taxon>
        <taxon>Fungi</taxon>
        <taxon>Dikarya</taxon>
        <taxon>Ascomycota</taxon>
        <taxon>Pezizomycotina</taxon>
        <taxon>Eurotiomycetes</taxon>
        <taxon>Eurotiomycetidae</taxon>
        <taxon>Onygenales</taxon>
        <taxon>Onygenaceae</taxon>
        <taxon>Uncinocarpus</taxon>
    </lineage>
</organism>
<evidence type="ECO:0000313" key="2">
    <source>
        <dbReference type="EMBL" id="EEP76403.1"/>
    </source>
</evidence>
<dbReference type="KEGG" id="ure:UREG_01252"/>
<reference evidence="3" key="1">
    <citation type="journal article" date="2009" name="Genome Res.">
        <title>Comparative genomic analyses of the human fungal pathogens Coccidioides and their relatives.</title>
        <authorList>
            <person name="Sharpton T.J."/>
            <person name="Stajich J.E."/>
            <person name="Rounsley S.D."/>
            <person name="Gardner M.J."/>
            <person name="Wortman J.R."/>
            <person name="Jordar V.S."/>
            <person name="Maiti R."/>
            <person name="Kodira C.D."/>
            <person name="Neafsey D.E."/>
            <person name="Zeng Q."/>
            <person name="Hung C.-Y."/>
            <person name="McMahan C."/>
            <person name="Muszewska A."/>
            <person name="Grynberg M."/>
            <person name="Mandel M.A."/>
            <person name="Kellner E.M."/>
            <person name="Barker B.M."/>
            <person name="Galgiani J.N."/>
            <person name="Orbach M.J."/>
            <person name="Kirkland T.N."/>
            <person name="Cole G.T."/>
            <person name="Henn M.R."/>
            <person name="Birren B.W."/>
            <person name="Taylor J.W."/>
        </authorList>
    </citation>
    <scope>NUCLEOTIDE SEQUENCE [LARGE SCALE GENOMIC DNA]</scope>
    <source>
        <strain evidence="3">UAMH 1704</strain>
    </source>
</reference>
<dbReference type="InParanoid" id="C4JH01"/>
<dbReference type="eggNOG" id="ENOG502QQYZ">
    <property type="taxonomic scope" value="Eukaryota"/>
</dbReference>
<feature type="region of interest" description="Disordered" evidence="1">
    <location>
        <begin position="1"/>
        <end position="37"/>
    </location>
</feature>
<dbReference type="GeneID" id="8444612"/>
<dbReference type="OrthoDB" id="4193134at2759"/>
<dbReference type="Proteomes" id="UP000002058">
    <property type="component" value="Unassembled WGS sequence"/>
</dbReference>
<name>C4JH01_UNCRE</name>
<dbReference type="VEuPathDB" id="FungiDB:UREG_01252"/>
<feature type="compositionally biased region" description="Polar residues" evidence="1">
    <location>
        <begin position="8"/>
        <end position="22"/>
    </location>
</feature>
<dbReference type="SUPFAM" id="SSF56112">
    <property type="entry name" value="Protein kinase-like (PK-like)"/>
    <property type="match status" value="1"/>
</dbReference>
<evidence type="ECO:0008006" key="4">
    <source>
        <dbReference type="Google" id="ProtNLM"/>
    </source>
</evidence>
<dbReference type="PANTHER" id="PTHR21310:SF37">
    <property type="entry name" value="AMINOGLYCOSIDE PHOSPHOTRANSFERASE DOMAIN-CONTAINING PROTEIN"/>
    <property type="match status" value="1"/>
</dbReference>
<evidence type="ECO:0000313" key="3">
    <source>
        <dbReference type="Proteomes" id="UP000002058"/>
    </source>
</evidence>
<dbReference type="OMA" id="ATHIWIR"/>
<dbReference type="HOGENOM" id="CLU_025005_3_1_1"/>